<feature type="transmembrane region" description="Helical" evidence="8">
    <location>
        <begin position="128"/>
        <end position="151"/>
    </location>
</feature>
<gene>
    <name evidence="9" type="ordered locus">Rru_A3182</name>
</gene>
<dbReference type="HOGENOM" id="CLU_056175_3_1_5"/>
<dbReference type="Gene3D" id="1.20.1530.20">
    <property type="match status" value="1"/>
</dbReference>
<evidence type="ECO:0000313" key="10">
    <source>
        <dbReference type="Proteomes" id="UP000001929"/>
    </source>
</evidence>
<dbReference type="InterPro" id="IPR038770">
    <property type="entry name" value="Na+/solute_symporter_sf"/>
</dbReference>
<dbReference type="Proteomes" id="UP000001929">
    <property type="component" value="Chromosome"/>
</dbReference>
<feature type="transmembrane region" description="Helical" evidence="8">
    <location>
        <begin position="227"/>
        <end position="249"/>
    </location>
</feature>
<dbReference type="eggNOG" id="COG0679">
    <property type="taxonomic scope" value="Bacteria"/>
</dbReference>
<dbReference type="RefSeq" id="WP_011390930.1">
    <property type="nucleotide sequence ID" value="NC_007643.1"/>
</dbReference>
<dbReference type="EMBL" id="CP000230">
    <property type="protein sequence ID" value="ABC23977.1"/>
    <property type="molecule type" value="Genomic_DNA"/>
</dbReference>
<evidence type="ECO:0000313" key="9">
    <source>
        <dbReference type="EMBL" id="ABC23977.1"/>
    </source>
</evidence>
<accession>Q2RPG8</accession>
<evidence type="ECO:0000256" key="8">
    <source>
        <dbReference type="SAM" id="Phobius"/>
    </source>
</evidence>
<comment type="similarity">
    <text evidence="2">Belongs to the auxin efflux carrier (TC 2.A.69) family.</text>
</comment>
<dbReference type="EnsemblBacteria" id="ABC23977">
    <property type="protein sequence ID" value="ABC23977"/>
    <property type="gene ID" value="Rru_A3182"/>
</dbReference>
<name>Q2RPG8_RHORT</name>
<evidence type="ECO:0000256" key="4">
    <source>
        <dbReference type="ARBA" id="ARBA00022475"/>
    </source>
</evidence>
<feature type="transmembrane region" description="Helical" evidence="8">
    <location>
        <begin position="282"/>
        <end position="307"/>
    </location>
</feature>
<dbReference type="GO" id="GO:0005886">
    <property type="term" value="C:plasma membrane"/>
    <property type="evidence" value="ECO:0007669"/>
    <property type="project" value="UniProtKB-SubCell"/>
</dbReference>
<dbReference type="AlphaFoldDB" id="Q2RPG8"/>
<evidence type="ECO:0000256" key="1">
    <source>
        <dbReference type="ARBA" id="ARBA00004651"/>
    </source>
</evidence>
<dbReference type="InterPro" id="IPR004776">
    <property type="entry name" value="Mem_transp_PIN-like"/>
</dbReference>
<keyword evidence="10" id="KW-1185">Reference proteome</keyword>
<evidence type="ECO:0000256" key="3">
    <source>
        <dbReference type="ARBA" id="ARBA00022448"/>
    </source>
</evidence>
<protein>
    <submittedName>
        <fullName evidence="9">Auxin Efflux Carrier</fullName>
    </submittedName>
</protein>
<comment type="subcellular location">
    <subcellularLocation>
        <location evidence="1">Cell membrane</location>
        <topology evidence="1">Multi-pass membrane protein</topology>
    </subcellularLocation>
</comment>
<feature type="transmembrane region" description="Helical" evidence="8">
    <location>
        <begin position="6"/>
        <end position="26"/>
    </location>
</feature>
<sequence>MVETLGAIAPVFLIILVGFLLRRWKVLSDGFWLPAEKLTYFITFPALLAANLAGADLRGVAWAPVAAVSVGGIFLIAALMLAARSLLARRLAIGDPAFTSVFQGAIRPNTYIGLALATVLFGPFGVTLMALCIAIVVPLVNVLAVACMVRFGHGQSASLSAMARGIATNPLILACLVGIAMNIGGLGLPPVLGPALTILGSAALPIGLLAVGAGLSGVGLRRAAPALLVSSAAKLVLLPGLTLIGALALGMDAPTTALCVLYAALPCSQSSYVLARQMGGDATLMATAITVQTLLSGLSIPVFVLALV</sequence>
<dbReference type="KEGG" id="rru:Rru_A3182"/>
<evidence type="ECO:0000256" key="7">
    <source>
        <dbReference type="ARBA" id="ARBA00023136"/>
    </source>
</evidence>
<dbReference type="PATRIC" id="fig|269796.9.peg.3295"/>
<feature type="transmembrane region" description="Helical" evidence="8">
    <location>
        <begin position="198"/>
        <end position="220"/>
    </location>
</feature>
<evidence type="ECO:0000256" key="5">
    <source>
        <dbReference type="ARBA" id="ARBA00022692"/>
    </source>
</evidence>
<dbReference type="PANTHER" id="PTHR36838">
    <property type="entry name" value="AUXIN EFFLUX CARRIER FAMILY PROTEIN"/>
    <property type="match status" value="1"/>
</dbReference>
<dbReference type="PANTHER" id="PTHR36838:SF4">
    <property type="entry name" value="AUXIN EFFLUX CARRIER FAMILY PROTEIN"/>
    <property type="match status" value="1"/>
</dbReference>
<dbReference type="Pfam" id="PF03547">
    <property type="entry name" value="Mem_trans"/>
    <property type="match status" value="1"/>
</dbReference>
<keyword evidence="3" id="KW-0813">Transport</keyword>
<feature type="transmembrane region" description="Helical" evidence="8">
    <location>
        <begin position="38"/>
        <end position="55"/>
    </location>
</feature>
<keyword evidence="7 8" id="KW-0472">Membrane</keyword>
<organism evidence="9 10">
    <name type="scientific">Rhodospirillum rubrum (strain ATCC 11170 / ATH 1.1.1 / DSM 467 / LMG 4362 / NCIMB 8255 / S1)</name>
    <dbReference type="NCBI Taxonomy" id="269796"/>
    <lineage>
        <taxon>Bacteria</taxon>
        <taxon>Pseudomonadati</taxon>
        <taxon>Pseudomonadota</taxon>
        <taxon>Alphaproteobacteria</taxon>
        <taxon>Rhodospirillales</taxon>
        <taxon>Rhodospirillaceae</taxon>
        <taxon>Rhodospirillum</taxon>
    </lineage>
</organism>
<dbReference type="STRING" id="269796.Rru_A3182"/>
<keyword evidence="4" id="KW-1003">Cell membrane</keyword>
<feature type="transmembrane region" description="Helical" evidence="8">
    <location>
        <begin position="171"/>
        <end position="192"/>
    </location>
</feature>
<proteinExistence type="inferred from homology"/>
<keyword evidence="5 8" id="KW-0812">Transmembrane</keyword>
<evidence type="ECO:0000256" key="6">
    <source>
        <dbReference type="ARBA" id="ARBA00022989"/>
    </source>
</evidence>
<keyword evidence="6 8" id="KW-1133">Transmembrane helix</keyword>
<evidence type="ECO:0000256" key="2">
    <source>
        <dbReference type="ARBA" id="ARBA00010145"/>
    </source>
</evidence>
<reference evidence="9 10" key="1">
    <citation type="journal article" date="2011" name="Stand. Genomic Sci.">
        <title>Complete genome sequence of Rhodospirillum rubrum type strain (S1).</title>
        <authorList>
            <person name="Munk A.C."/>
            <person name="Copeland A."/>
            <person name="Lucas S."/>
            <person name="Lapidus A."/>
            <person name="Del Rio T.G."/>
            <person name="Barry K."/>
            <person name="Detter J.C."/>
            <person name="Hammon N."/>
            <person name="Israni S."/>
            <person name="Pitluck S."/>
            <person name="Brettin T."/>
            <person name="Bruce D."/>
            <person name="Han C."/>
            <person name="Tapia R."/>
            <person name="Gilna P."/>
            <person name="Schmutz J."/>
            <person name="Larimer F."/>
            <person name="Land M."/>
            <person name="Kyrpides N.C."/>
            <person name="Mavromatis K."/>
            <person name="Richardson P."/>
            <person name="Rohde M."/>
            <person name="Goker M."/>
            <person name="Klenk H.P."/>
            <person name="Zhang Y."/>
            <person name="Roberts G.P."/>
            <person name="Reslewic S."/>
            <person name="Schwartz D.C."/>
        </authorList>
    </citation>
    <scope>NUCLEOTIDE SEQUENCE [LARGE SCALE GENOMIC DNA]</scope>
    <source>
        <strain evidence="10">ATCC 11170 / ATH 1.1.1 / DSM 467 / LMG 4362 / NCIMB 8255 / S1</strain>
    </source>
</reference>
<dbReference type="PhylomeDB" id="Q2RPG8"/>
<dbReference type="GO" id="GO:0055085">
    <property type="term" value="P:transmembrane transport"/>
    <property type="evidence" value="ECO:0007669"/>
    <property type="project" value="InterPro"/>
</dbReference>
<feature type="transmembrane region" description="Helical" evidence="8">
    <location>
        <begin position="61"/>
        <end position="83"/>
    </location>
</feature>